<sequence>MNGRKIQLPAPTFPTTGFHGFKKRFVEGWNERLIAEFNHRLNGTEIIFKNPFGPVHLAGSYEAGWFAVSDIDIDQMMVMNERTVSNDDAGRRLFNQTRQRLFGKRYGASHVG</sequence>
<organism evidence="1 2">
    <name type="scientific">Idiomarina aquatica</name>
    <dbReference type="NCBI Taxonomy" id="1327752"/>
    <lineage>
        <taxon>Bacteria</taxon>
        <taxon>Pseudomonadati</taxon>
        <taxon>Pseudomonadota</taxon>
        <taxon>Gammaproteobacteria</taxon>
        <taxon>Alteromonadales</taxon>
        <taxon>Idiomarinaceae</taxon>
        <taxon>Idiomarina</taxon>
    </lineage>
</organism>
<accession>A0AA94JDM4</accession>
<evidence type="ECO:0000313" key="2">
    <source>
        <dbReference type="Proteomes" id="UP000286680"/>
    </source>
</evidence>
<comment type="caution">
    <text evidence="1">The sequence shown here is derived from an EMBL/GenBank/DDBJ whole genome shotgun (WGS) entry which is preliminary data.</text>
</comment>
<dbReference type="EMBL" id="PIPS01000001">
    <property type="protein sequence ID" value="RUO44957.1"/>
    <property type="molecule type" value="Genomic_DNA"/>
</dbReference>
<name>A0AA94JDM4_9GAMM</name>
<reference evidence="2" key="1">
    <citation type="journal article" date="2018" name="Front. Microbiol.">
        <title>Genome-Based Analysis Reveals the Taxonomy and Diversity of the Family Idiomarinaceae.</title>
        <authorList>
            <person name="Liu Y."/>
            <person name="Lai Q."/>
            <person name="Shao Z."/>
        </authorList>
    </citation>
    <scope>NUCLEOTIDE SEQUENCE [LARGE SCALE GENOMIC DNA]</scope>
    <source>
        <strain evidence="2">SN-14</strain>
    </source>
</reference>
<gene>
    <name evidence="1" type="ORF">CWE23_02715</name>
</gene>
<dbReference type="AlphaFoldDB" id="A0AA94JDM4"/>
<proteinExistence type="predicted"/>
<evidence type="ECO:0000313" key="1">
    <source>
        <dbReference type="EMBL" id="RUO44957.1"/>
    </source>
</evidence>
<protein>
    <submittedName>
        <fullName evidence="1">Uncharacterized protein</fullName>
    </submittedName>
</protein>
<dbReference type="Proteomes" id="UP000286680">
    <property type="component" value="Unassembled WGS sequence"/>
</dbReference>
<dbReference type="RefSeq" id="WP_126819325.1">
    <property type="nucleotide sequence ID" value="NZ_PIPS01000001.1"/>
</dbReference>
<keyword evidence="2" id="KW-1185">Reference proteome</keyword>